<dbReference type="EMBL" id="JACGWX010000002">
    <property type="protein sequence ID" value="MBA8847429.1"/>
    <property type="molecule type" value="Genomic_DNA"/>
</dbReference>
<proteinExistence type="predicted"/>
<protein>
    <recommendedName>
        <fullName evidence="2">Putative Flp pilus-assembly TadG-like N-terminal domain-containing protein</fullName>
    </recommendedName>
</protein>
<dbReference type="RefSeq" id="WP_343050829.1">
    <property type="nucleotide sequence ID" value="NZ_BAAAOV010000014.1"/>
</dbReference>
<feature type="transmembrane region" description="Helical" evidence="1">
    <location>
        <begin position="12"/>
        <end position="36"/>
    </location>
</feature>
<evidence type="ECO:0000256" key="1">
    <source>
        <dbReference type="SAM" id="Phobius"/>
    </source>
</evidence>
<evidence type="ECO:0000313" key="4">
    <source>
        <dbReference type="Proteomes" id="UP000585905"/>
    </source>
</evidence>
<reference evidence="3 4" key="1">
    <citation type="submission" date="2020-07" db="EMBL/GenBank/DDBJ databases">
        <title>Sequencing the genomes of 1000 actinobacteria strains.</title>
        <authorList>
            <person name="Klenk H.-P."/>
        </authorList>
    </citation>
    <scope>NUCLEOTIDE SEQUENCE [LARGE SCALE GENOMIC DNA]</scope>
    <source>
        <strain evidence="3 4">DSM 19663</strain>
    </source>
</reference>
<dbReference type="Proteomes" id="UP000585905">
    <property type="component" value="Unassembled WGS sequence"/>
</dbReference>
<gene>
    <name evidence="3" type="ORF">FHX53_001014</name>
</gene>
<comment type="caution">
    <text evidence="3">The sequence shown here is derived from an EMBL/GenBank/DDBJ whole genome shotgun (WGS) entry which is preliminary data.</text>
</comment>
<evidence type="ECO:0000259" key="2">
    <source>
        <dbReference type="Pfam" id="PF13400"/>
    </source>
</evidence>
<sequence>MPWRDEEGSILPLIAGFASLGLVVVLLVTAATSLYLERKRLLSLADGAALVGAESFALEDVERMEEGLRPRLTSDAVARDVVAYLREAPIGGLEGVQLERAATDDGTTAVVSLSSYWRPPVVTLLVPEGIRIDVTAEARSVLLP</sequence>
<keyword evidence="1" id="KW-1133">Transmembrane helix</keyword>
<accession>A0A839E424</accession>
<dbReference type="InterPro" id="IPR028087">
    <property type="entry name" value="Tad_N"/>
</dbReference>
<name>A0A839E424_9MICO</name>
<keyword evidence="4" id="KW-1185">Reference proteome</keyword>
<keyword evidence="1" id="KW-0812">Transmembrane</keyword>
<organism evidence="3 4">
    <name type="scientific">Microcella alkalica</name>
    <dbReference type="NCBI Taxonomy" id="355930"/>
    <lineage>
        <taxon>Bacteria</taxon>
        <taxon>Bacillati</taxon>
        <taxon>Actinomycetota</taxon>
        <taxon>Actinomycetes</taxon>
        <taxon>Micrococcales</taxon>
        <taxon>Microbacteriaceae</taxon>
        <taxon>Microcella</taxon>
    </lineage>
</organism>
<dbReference type="AlphaFoldDB" id="A0A839E424"/>
<evidence type="ECO:0000313" key="3">
    <source>
        <dbReference type="EMBL" id="MBA8847429.1"/>
    </source>
</evidence>
<keyword evidence="1" id="KW-0472">Membrane</keyword>
<feature type="domain" description="Putative Flp pilus-assembly TadG-like N-terminal" evidence="2">
    <location>
        <begin position="8"/>
        <end position="53"/>
    </location>
</feature>
<dbReference type="Pfam" id="PF13400">
    <property type="entry name" value="Tad"/>
    <property type="match status" value="1"/>
</dbReference>